<accession>C6VVP4</accession>
<dbReference type="EMBL" id="CP001619">
    <property type="protein sequence ID" value="ACT91350.1"/>
    <property type="molecule type" value="Genomic_DNA"/>
</dbReference>
<dbReference type="KEGG" id="dfe:Dfer_0079"/>
<name>C6VVP4_DYAFD</name>
<sequence length="65" mass="7346">MPRFSLVITASSDGTIVHNSYNFTMNYRPTESELLQSYQEFYPTHTDVGIILFAEIEESIVAEAA</sequence>
<protein>
    <submittedName>
        <fullName evidence="1">Uncharacterized protein</fullName>
    </submittedName>
</protein>
<reference evidence="1 2" key="1">
    <citation type="journal article" date="2009" name="Stand. Genomic Sci.">
        <title>Complete genome sequence of Dyadobacter fermentans type strain (NS114).</title>
        <authorList>
            <person name="Lang E."/>
            <person name="Lapidus A."/>
            <person name="Chertkov O."/>
            <person name="Brettin T."/>
            <person name="Detter J.C."/>
            <person name="Han C."/>
            <person name="Copeland A."/>
            <person name="Glavina Del Rio T."/>
            <person name="Nolan M."/>
            <person name="Chen F."/>
            <person name="Lucas S."/>
            <person name="Tice H."/>
            <person name="Cheng J.F."/>
            <person name="Land M."/>
            <person name="Hauser L."/>
            <person name="Chang Y.J."/>
            <person name="Jeffries C.D."/>
            <person name="Kopitz M."/>
            <person name="Bruce D."/>
            <person name="Goodwin L."/>
            <person name="Pitluck S."/>
            <person name="Ovchinnikova G."/>
            <person name="Pati A."/>
            <person name="Ivanova N."/>
            <person name="Mavrommatis K."/>
            <person name="Chen A."/>
            <person name="Palaniappan K."/>
            <person name="Chain P."/>
            <person name="Bristow J."/>
            <person name="Eisen J.A."/>
            <person name="Markowitz V."/>
            <person name="Hugenholtz P."/>
            <person name="Goker M."/>
            <person name="Rohde M."/>
            <person name="Kyrpides N.C."/>
            <person name="Klenk H.P."/>
        </authorList>
    </citation>
    <scope>NUCLEOTIDE SEQUENCE [LARGE SCALE GENOMIC DNA]</scope>
    <source>
        <strain evidence="2">ATCC 700827 / DSM 18053 / CIP 107007 / KCTC 52180 / NS114</strain>
    </source>
</reference>
<evidence type="ECO:0000313" key="2">
    <source>
        <dbReference type="Proteomes" id="UP000002011"/>
    </source>
</evidence>
<organism evidence="1 2">
    <name type="scientific">Dyadobacter fermentans (strain ATCC 700827 / DSM 18053 / CIP 107007 / KCTC 52180 / NS114)</name>
    <dbReference type="NCBI Taxonomy" id="471854"/>
    <lineage>
        <taxon>Bacteria</taxon>
        <taxon>Pseudomonadati</taxon>
        <taxon>Bacteroidota</taxon>
        <taxon>Cytophagia</taxon>
        <taxon>Cytophagales</taxon>
        <taxon>Spirosomataceae</taxon>
        <taxon>Dyadobacter</taxon>
    </lineage>
</organism>
<evidence type="ECO:0000313" key="1">
    <source>
        <dbReference type="EMBL" id="ACT91350.1"/>
    </source>
</evidence>
<proteinExistence type="predicted"/>
<gene>
    <name evidence="1" type="ordered locus">Dfer_0079</name>
</gene>
<dbReference type="Proteomes" id="UP000002011">
    <property type="component" value="Chromosome"/>
</dbReference>
<dbReference type="AlphaFoldDB" id="C6VVP4"/>
<dbReference type="HOGENOM" id="CLU_2842758_0_0_10"/>
<keyword evidence="2" id="KW-1185">Reference proteome</keyword>